<reference evidence="1 2" key="1">
    <citation type="journal article" date="2012" name="J. Bacteriol.">
        <title>Twenty-one genome sequences from Pseudomonas species and 19 genome sequences from diverse bacteria isolated from the rhizosphere and endosphere of Populus deltoides.</title>
        <authorList>
            <person name="Brown S.D."/>
            <person name="Utturkar S.M."/>
            <person name="Klingeman D.M."/>
            <person name="Johnson C.M."/>
            <person name="Martin S.L."/>
            <person name="Land M.L."/>
            <person name="Lu T.Y."/>
            <person name="Schadt C.W."/>
            <person name="Doktycz M.J."/>
            <person name="Pelletier D.A."/>
        </authorList>
    </citation>
    <scope>NUCLEOTIDE SEQUENCE [LARGE SCALE GENOMIC DNA]</scope>
    <source>
        <strain evidence="1 2">CF314</strain>
    </source>
</reference>
<proteinExistence type="predicted"/>
<dbReference type="EMBL" id="AKJY01000091">
    <property type="protein sequence ID" value="EJL68575.1"/>
    <property type="molecule type" value="Genomic_DNA"/>
</dbReference>
<evidence type="ECO:0008006" key="3">
    <source>
        <dbReference type="Google" id="ProtNLM"/>
    </source>
</evidence>
<keyword evidence="2" id="KW-1185">Reference proteome</keyword>
<organism evidence="1 2">
    <name type="scientific">Chryseobacterium populi</name>
    <dbReference type="NCBI Taxonomy" id="1144316"/>
    <lineage>
        <taxon>Bacteria</taxon>
        <taxon>Pseudomonadati</taxon>
        <taxon>Bacteroidota</taxon>
        <taxon>Flavobacteriia</taxon>
        <taxon>Flavobacteriales</taxon>
        <taxon>Weeksellaceae</taxon>
        <taxon>Chryseobacterium group</taxon>
        <taxon>Chryseobacterium</taxon>
    </lineage>
</organism>
<dbReference type="AlphaFoldDB" id="J2JL28"/>
<evidence type="ECO:0000313" key="1">
    <source>
        <dbReference type="EMBL" id="EJL68575.1"/>
    </source>
</evidence>
<dbReference type="OrthoDB" id="1234171at2"/>
<comment type="caution">
    <text evidence="1">The sequence shown here is derived from an EMBL/GenBank/DDBJ whole genome shotgun (WGS) entry which is preliminary data.</text>
</comment>
<dbReference type="PROSITE" id="PS51257">
    <property type="entry name" value="PROKAR_LIPOPROTEIN"/>
    <property type="match status" value="1"/>
</dbReference>
<dbReference type="PATRIC" id="fig|1144316.3.peg.3616"/>
<evidence type="ECO:0000313" key="2">
    <source>
        <dbReference type="Proteomes" id="UP000007509"/>
    </source>
</evidence>
<gene>
    <name evidence="1" type="ORF">PMI13_03598</name>
</gene>
<dbReference type="Proteomes" id="UP000007509">
    <property type="component" value="Unassembled WGS sequence"/>
</dbReference>
<accession>J2JL28</accession>
<name>J2JL28_9FLAO</name>
<protein>
    <recommendedName>
        <fullName evidence="3">DUF4595 domain-containing protein</fullName>
    </recommendedName>
</protein>
<sequence length="288" mass="33445">MKKFLFCFLSLIVLSCTNDNDSIENSSVNHAKIQTLTIKDEMVSNGVASLAEKYDFKFEYNGDRLIKVWDIHGNYTENLTYNSNNLLTNIVITGYQYPGIEDHVPLNVSRKLIYDSSNRLIRSENPVVTNDARSYTTFEYPSSNIIIAKYYIQYLNNADKLNRVTKIYLDNGNVSRVEFAFVDNSIFMQGIKYEYDQKVNPNFLIDKNRILGLVDYSFNIFVLQDFSQISKNNVIKKTEFLTADGTDYMYEPTYLQYDYQNNLPSKIVFQYDWPNGSPSLRVSSIYGY</sequence>
<dbReference type="RefSeq" id="WP_007846235.1">
    <property type="nucleotide sequence ID" value="NZ_AKJY01000091.1"/>
</dbReference>